<protein>
    <submittedName>
        <fullName evidence="3">GNAT family N-acetyltransferase</fullName>
        <ecNumber evidence="3">2.3.1.-</ecNumber>
    </submittedName>
</protein>
<dbReference type="InterPro" id="IPR004360">
    <property type="entry name" value="Glyas_Fos-R_dOase_dom"/>
</dbReference>
<dbReference type="Pfam" id="PF13508">
    <property type="entry name" value="Acetyltransf_7"/>
    <property type="match status" value="1"/>
</dbReference>
<keyword evidence="3" id="KW-0012">Acyltransferase</keyword>
<feature type="domain" description="N-acetyltransferase" evidence="1">
    <location>
        <begin position="124"/>
        <end position="267"/>
    </location>
</feature>
<keyword evidence="3" id="KW-0808">Transferase</keyword>
<evidence type="ECO:0000313" key="3">
    <source>
        <dbReference type="EMBL" id="MBT1687067.1"/>
    </source>
</evidence>
<dbReference type="AlphaFoldDB" id="A0AAP2GDB4"/>
<dbReference type="InterPro" id="IPR000182">
    <property type="entry name" value="GNAT_dom"/>
</dbReference>
<dbReference type="GO" id="GO:0016747">
    <property type="term" value="F:acyltransferase activity, transferring groups other than amino-acyl groups"/>
    <property type="evidence" value="ECO:0007669"/>
    <property type="project" value="InterPro"/>
</dbReference>
<comment type="caution">
    <text evidence="3">The sequence shown here is derived from an EMBL/GenBank/DDBJ whole genome shotgun (WGS) entry which is preliminary data.</text>
</comment>
<dbReference type="InterPro" id="IPR016181">
    <property type="entry name" value="Acyl_CoA_acyltransferase"/>
</dbReference>
<feature type="domain" description="VOC" evidence="2">
    <location>
        <begin position="8"/>
        <end position="123"/>
    </location>
</feature>
<dbReference type="Pfam" id="PF00903">
    <property type="entry name" value="Glyoxalase"/>
    <property type="match status" value="1"/>
</dbReference>
<dbReference type="EMBL" id="JAHESC010000013">
    <property type="protein sequence ID" value="MBT1687067.1"/>
    <property type="molecule type" value="Genomic_DNA"/>
</dbReference>
<evidence type="ECO:0000259" key="2">
    <source>
        <dbReference type="PROSITE" id="PS51819"/>
    </source>
</evidence>
<dbReference type="RefSeq" id="WP_254090302.1">
    <property type="nucleotide sequence ID" value="NZ_JAHESC010000013.1"/>
</dbReference>
<dbReference type="SUPFAM" id="SSF55729">
    <property type="entry name" value="Acyl-CoA N-acyltransferases (Nat)"/>
    <property type="match status" value="1"/>
</dbReference>
<accession>A0AAP2GDB4</accession>
<dbReference type="InterPro" id="IPR037523">
    <property type="entry name" value="VOC_core"/>
</dbReference>
<organism evidence="3 4">
    <name type="scientific">Dawidia soli</name>
    <dbReference type="NCBI Taxonomy" id="2782352"/>
    <lineage>
        <taxon>Bacteria</taxon>
        <taxon>Pseudomonadati</taxon>
        <taxon>Bacteroidota</taxon>
        <taxon>Cytophagia</taxon>
        <taxon>Cytophagales</taxon>
        <taxon>Chryseotaleaceae</taxon>
        <taxon>Dawidia</taxon>
    </lineage>
</organism>
<name>A0AAP2GDB4_9BACT</name>
<sequence>MANDPAPVFSHAEPVLAVKNVMESVTYWQDVLGFPDKWIWDPPTLGAVSWRGAAHIQFSEEPELAAASVGNAVWIRMRNIESLYALHQRNGATIVDPLQIRPWAHKQYTIRDINGYYIHFAAVAKARNPAPEASPVRIALRLPTLAEHSGLLRAVGWLAAEAELKQHPAVFRMASVAEDIATGAAVGCAFLVGDNMSFYYIREVMVLPAWQGRGIGTALMQGLIDWLKANAHPKATVGLFTGDHLAPFYGQFGFIQACGMYREVGDL</sequence>
<dbReference type="PANTHER" id="PTHR43233:SF1">
    <property type="entry name" value="FAMILY N-ACETYLTRANSFERASE, PUTATIVE (AFU_ORTHOLOGUE AFUA_6G03350)-RELATED"/>
    <property type="match status" value="1"/>
</dbReference>
<dbReference type="EC" id="2.3.1.-" evidence="3"/>
<dbReference type="Gene3D" id="3.40.630.30">
    <property type="match status" value="1"/>
</dbReference>
<evidence type="ECO:0000259" key="1">
    <source>
        <dbReference type="PROSITE" id="PS51186"/>
    </source>
</evidence>
<dbReference type="SUPFAM" id="SSF54593">
    <property type="entry name" value="Glyoxalase/Bleomycin resistance protein/Dihydroxybiphenyl dioxygenase"/>
    <property type="match status" value="1"/>
</dbReference>
<dbReference type="CDD" id="cd04301">
    <property type="entry name" value="NAT_SF"/>
    <property type="match status" value="1"/>
</dbReference>
<proteinExistence type="predicted"/>
<dbReference type="PANTHER" id="PTHR43233">
    <property type="entry name" value="FAMILY N-ACETYLTRANSFERASE, PUTATIVE (AFU_ORTHOLOGUE AFUA_6G03350)-RELATED"/>
    <property type="match status" value="1"/>
</dbReference>
<keyword evidence="4" id="KW-1185">Reference proteome</keyword>
<dbReference type="Proteomes" id="UP001319180">
    <property type="component" value="Unassembled WGS sequence"/>
</dbReference>
<dbReference type="PROSITE" id="PS51186">
    <property type="entry name" value="GNAT"/>
    <property type="match status" value="1"/>
</dbReference>
<reference evidence="3 4" key="1">
    <citation type="submission" date="2021-05" db="EMBL/GenBank/DDBJ databases">
        <title>A Polyphasic approach of four new species of the genus Ohtaekwangia: Ohtaekwangia histidinii sp. nov., Ohtaekwangia cretensis sp. nov., Ohtaekwangia indiensis sp. nov., Ohtaekwangia reichenbachii sp. nov. from diverse environment.</title>
        <authorList>
            <person name="Octaviana S."/>
        </authorList>
    </citation>
    <scope>NUCLEOTIDE SEQUENCE [LARGE SCALE GENOMIC DNA]</scope>
    <source>
        <strain evidence="3 4">PWU37</strain>
    </source>
</reference>
<dbReference type="InterPro" id="IPR029068">
    <property type="entry name" value="Glyas_Bleomycin-R_OHBP_Dase"/>
</dbReference>
<dbReference type="InterPro" id="IPR053144">
    <property type="entry name" value="Acetyltransferase_Butenolide"/>
</dbReference>
<dbReference type="PROSITE" id="PS51819">
    <property type="entry name" value="VOC"/>
    <property type="match status" value="1"/>
</dbReference>
<gene>
    <name evidence="3" type="ORF">KK078_10885</name>
</gene>
<evidence type="ECO:0000313" key="4">
    <source>
        <dbReference type="Proteomes" id="UP001319180"/>
    </source>
</evidence>
<dbReference type="Gene3D" id="3.10.180.10">
    <property type="entry name" value="2,3-Dihydroxybiphenyl 1,2-Dioxygenase, domain 1"/>
    <property type="match status" value="1"/>
</dbReference>